<accession>A0ABY7FV57</accession>
<evidence type="ECO:0000256" key="1">
    <source>
        <dbReference type="SAM" id="Coils"/>
    </source>
</evidence>
<dbReference type="PANTHER" id="PTHR10104">
    <property type="entry name" value="STATHMIN"/>
    <property type="match status" value="1"/>
</dbReference>
<dbReference type="InterPro" id="IPR036002">
    <property type="entry name" value="Stathmin_sf"/>
</dbReference>
<dbReference type="Proteomes" id="UP001164746">
    <property type="component" value="Chromosome 13"/>
</dbReference>
<evidence type="ECO:0000313" key="3">
    <source>
        <dbReference type="Proteomes" id="UP001164746"/>
    </source>
</evidence>
<dbReference type="InterPro" id="IPR000956">
    <property type="entry name" value="Stathmin_fam"/>
</dbReference>
<keyword evidence="1" id="KW-0175">Coiled coil</keyword>
<feature type="coiled-coil region" evidence="1">
    <location>
        <begin position="93"/>
        <end position="260"/>
    </location>
</feature>
<proteinExistence type="predicted"/>
<dbReference type="Gene3D" id="6.10.280.30">
    <property type="match status" value="3"/>
</dbReference>
<dbReference type="PROSITE" id="PS51663">
    <property type="entry name" value="STATHMIN_3"/>
    <property type="match status" value="1"/>
</dbReference>
<dbReference type="SUPFAM" id="SSF101494">
    <property type="entry name" value="Stathmin"/>
    <property type="match status" value="1"/>
</dbReference>
<protein>
    <submittedName>
        <fullName evidence="2">STMN1-like protein</fullName>
    </submittedName>
</protein>
<organism evidence="2 3">
    <name type="scientific">Mya arenaria</name>
    <name type="common">Soft-shell clam</name>
    <dbReference type="NCBI Taxonomy" id="6604"/>
    <lineage>
        <taxon>Eukaryota</taxon>
        <taxon>Metazoa</taxon>
        <taxon>Spiralia</taxon>
        <taxon>Lophotrochozoa</taxon>
        <taxon>Mollusca</taxon>
        <taxon>Bivalvia</taxon>
        <taxon>Autobranchia</taxon>
        <taxon>Heteroconchia</taxon>
        <taxon>Euheterodonta</taxon>
        <taxon>Imparidentia</taxon>
        <taxon>Neoheterodontei</taxon>
        <taxon>Myida</taxon>
        <taxon>Myoidea</taxon>
        <taxon>Myidae</taxon>
        <taxon>Mya</taxon>
    </lineage>
</organism>
<evidence type="ECO:0000313" key="2">
    <source>
        <dbReference type="EMBL" id="WAR24754.1"/>
    </source>
</evidence>
<name>A0ABY7FV57_MYAAR</name>
<reference evidence="2" key="1">
    <citation type="submission" date="2022-11" db="EMBL/GenBank/DDBJ databases">
        <title>Centuries of genome instability and evolution in soft-shell clam transmissible cancer (bioRxiv).</title>
        <authorList>
            <person name="Hart S.F.M."/>
            <person name="Yonemitsu M.A."/>
            <person name="Giersch R.M."/>
            <person name="Beal B.F."/>
            <person name="Arriagada G."/>
            <person name="Davis B.W."/>
            <person name="Ostrander E.A."/>
            <person name="Goff S.P."/>
            <person name="Metzger M.J."/>
        </authorList>
    </citation>
    <scope>NUCLEOTIDE SEQUENCE</scope>
    <source>
        <strain evidence="2">MELC-2E11</strain>
        <tissue evidence="2">Siphon/mantle</tissue>
    </source>
</reference>
<dbReference type="Pfam" id="PF00836">
    <property type="entry name" value="Stathmin"/>
    <property type="match status" value="1"/>
</dbReference>
<gene>
    <name evidence="2" type="ORF">MAR_038423</name>
</gene>
<keyword evidence="3" id="KW-1185">Reference proteome</keyword>
<sequence>MSQVCNLLTFFSCMRGTPKNKIHHQIHPGRPGHFDAVIVWKGKENKKVNTGGLAYEVILKPAEGDMPRPSSPPKDKGITHGDISVEAEKLAPIAKAKERAQEALAKTQQEKEEFARVTQEKLRRSMEVNKENRDAQIQALQSRLREHLLKVEETCRKSEEMTKELEKRIQQNLEQKSEKRQAQIEAMLQKLRDHEKHVEEVVKANEQLSRSKFSEEKVLEKLQKALKNRENFLSDQKKKFQEHEKKIEEVRKNKTALQSSGDSTPDQ</sequence>
<dbReference type="PANTHER" id="PTHR10104:SF1">
    <property type="entry name" value="STATHMIN, ISOFORM D"/>
    <property type="match status" value="1"/>
</dbReference>
<dbReference type="EMBL" id="CP111024">
    <property type="protein sequence ID" value="WAR24754.1"/>
    <property type="molecule type" value="Genomic_DNA"/>
</dbReference>